<dbReference type="Proteomes" id="UP001165064">
    <property type="component" value="Unassembled WGS sequence"/>
</dbReference>
<comment type="caution">
    <text evidence="1">The sequence shown here is derived from an EMBL/GenBank/DDBJ whole genome shotgun (WGS) entry which is preliminary data.</text>
</comment>
<reference evidence="1" key="1">
    <citation type="submission" date="2023-04" db="EMBL/GenBank/DDBJ databases">
        <title>Ambrosiozyma monospora NBRC 10751.</title>
        <authorList>
            <person name="Ichikawa N."/>
            <person name="Sato H."/>
            <person name="Tonouchi N."/>
        </authorList>
    </citation>
    <scope>NUCLEOTIDE SEQUENCE</scope>
    <source>
        <strain evidence="1">NBRC 10751</strain>
    </source>
</reference>
<proteinExistence type="predicted"/>
<keyword evidence="2" id="KW-1185">Reference proteome</keyword>
<organism evidence="1 2">
    <name type="scientific">Ambrosiozyma monospora</name>
    <name type="common">Yeast</name>
    <name type="synonym">Endomycopsis monosporus</name>
    <dbReference type="NCBI Taxonomy" id="43982"/>
    <lineage>
        <taxon>Eukaryota</taxon>
        <taxon>Fungi</taxon>
        <taxon>Dikarya</taxon>
        <taxon>Ascomycota</taxon>
        <taxon>Saccharomycotina</taxon>
        <taxon>Pichiomycetes</taxon>
        <taxon>Pichiales</taxon>
        <taxon>Pichiaceae</taxon>
        <taxon>Ambrosiozyma</taxon>
    </lineage>
</organism>
<protein>
    <submittedName>
        <fullName evidence="1">Unnamed protein product</fullName>
    </submittedName>
</protein>
<gene>
    <name evidence="1" type="ORF">Amon02_000307700</name>
</gene>
<dbReference type="EMBL" id="BSXS01001886">
    <property type="protein sequence ID" value="GME77551.1"/>
    <property type="molecule type" value="Genomic_DNA"/>
</dbReference>
<name>A0ACB5SZE5_AMBMO</name>
<accession>A0ACB5SZE5</accession>
<evidence type="ECO:0000313" key="1">
    <source>
        <dbReference type="EMBL" id="GME77551.1"/>
    </source>
</evidence>
<evidence type="ECO:0000313" key="2">
    <source>
        <dbReference type="Proteomes" id="UP001165064"/>
    </source>
</evidence>
<sequence length="155" mass="16026">MQTAGDYTLDSGDSNSAVLDDGSAATDTADQAYASETDEGSNFEGAYPTESGVLGVGSDLSSETIDDSTDATITSSDADSDSSAVGRKFGRHSRHNQKTTVAKRAYEITTVVKSTSAVQDADDLVKRAETESEGSGNTVNAVIGLVVASWFLALL</sequence>